<feature type="compositionally biased region" description="Polar residues" evidence="2">
    <location>
        <begin position="39"/>
        <end position="62"/>
    </location>
</feature>
<accession>A0A811I0S8</accession>
<organism evidence="4 5">
    <name type="scientific">Staphylococcus aureus</name>
    <dbReference type="NCBI Taxonomy" id="1280"/>
    <lineage>
        <taxon>Bacteria</taxon>
        <taxon>Bacillati</taxon>
        <taxon>Bacillota</taxon>
        <taxon>Bacilli</taxon>
        <taxon>Bacillales</taxon>
        <taxon>Staphylococcaceae</taxon>
        <taxon>Staphylococcus</taxon>
    </lineage>
</organism>
<feature type="region of interest" description="Disordered" evidence="2">
    <location>
        <begin position="37"/>
        <end position="62"/>
    </location>
</feature>
<dbReference type="NCBIfam" id="TIGR01168">
    <property type="entry name" value="YSIRK_signal"/>
    <property type="match status" value="1"/>
</dbReference>
<evidence type="ECO:0000256" key="2">
    <source>
        <dbReference type="SAM" id="MobiDB-lite"/>
    </source>
</evidence>
<evidence type="ECO:0000313" key="5">
    <source>
        <dbReference type="Proteomes" id="UP000507112"/>
    </source>
</evidence>
<evidence type="ECO:0000259" key="3">
    <source>
        <dbReference type="Pfam" id="PF04650"/>
    </source>
</evidence>
<keyword evidence="1" id="KW-0732">Signal</keyword>
<feature type="compositionally biased region" description="Polar residues" evidence="2">
    <location>
        <begin position="129"/>
        <end position="139"/>
    </location>
</feature>
<name>A0A811I0S8_STAAU</name>
<feature type="compositionally biased region" description="Polar residues" evidence="2">
    <location>
        <begin position="74"/>
        <end position="92"/>
    </location>
</feature>
<dbReference type="Pfam" id="PF04650">
    <property type="entry name" value="YSIRK_signal"/>
    <property type="match status" value="1"/>
</dbReference>
<evidence type="ECO:0000313" key="4">
    <source>
        <dbReference type="EMBL" id="CAC8191856.1"/>
    </source>
</evidence>
<evidence type="ECO:0000256" key="1">
    <source>
        <dbReference type="ARBA" id="ARBA00022729"/>
    </source>
</evidence>
<proteinExistence type="predicted"/>
<protein>
    <submittedName>
        <fullName evidence="4">Fibronectin binding protein A</fullName>
    </submittedName>
</protein>
<gene>
    <name evidence="4" type="primary">fnbA</name>
    <name evidence="4" type="ORF">SAMEA70146418_00233</name>
</gene>
<dbReference type="Proteomes" id="UP000507112">
    <property type="component" value="Unassembled WGS sequence"/>
</dbReference>
<dbReference type="AlphaFoldDB" id="A0A811I0S8"/>
<feature type="domain" description="YSIRK Gram-positive signal peptide" evidence="3">
    <location>
        <begin position="3"/>
        <end position="27"/>
    </location>
</feature>
<feature type="compositionally biased region" description="Basic and acidic residues" evidence="2">
    <location>
        <begin position="112"/>
        <end position="126"/>
    </location>
</feature>
<feature type="region of interest" description="Disordered" evidence="2">
    <location>
        <begin position="74"/>
        <end position="157"/>
    </location>
</feature>
<dbReference type="EMBL" id="CAIIGD010000001">
    <property type="protein sequence ID" value="CAC8191856.1"/>
    <property type="molecule type" value="Genomic_DNA"/>
</dbReference>
<sequence length="157" mass="16990">MKNNLRYGIRKHKLGAASVFLGTMIVVGMGQDKEAAASEQKTTTVEENGNSATDNKTSETQTTATNVNHIEETQSYNATVTEQPSNATQVTTEEAPKAVQAPQTAQPANIETVKEEVVKEEAKPQVKETTQSQDNSGDQRQVDLTPKKATQNQVAET</sequence>
<feature type="compositionally biased region" description="Polar residues" evidence="2">
    <location>
        <begin position="148"/>
        <end position="157"/>
    </location>
</feature>
<reference evidence="4 5" key="1">
    <citation type="submission" date="2020-06" db="EMBL/GenBank/DDBJ databases">
        <authorList>
            <consortium name="Pathogen Informatics"/>
        </authorList>
    </citation>
    <scope>NUCLEOTIDE SEQUENCE [LARGE SCALE GENOMIC DNA]</scope>
    <source>
        <strain evidence="4 5">MOS105</strain>
    </source>
</reference>
<comment type="caution">
    <text evidence="4">The sequence shown here is derived from an EMBL/GenBank/DDBJ whole genome shotgun (WGS) entry which is preliminary data.</text>
</comment>
<dbReference type="InterPro" id="IPR005877">
    <property type="entry name" value="YSIRK_signal_dom"/>
</dbReference>